<dbReference type="PANTHER" id="PTHR13693">
    <property type="entry name" value="CLASS II AMINOTRANSFERASE/8-AMINO-7-OXONONANOATE SYNTHASE"/>
    <property type="match status" value="1"/>
</dbReference>
<evidence type="ECO:0000256" key="1">
    <source>
        <dbReference type="ARBA" id="ARBA00001933"/>
    </source>
</evidence>
<feature type="domain" description="Aminotransferase class I/classII large" evidence="13">
    <location>
        <begin position="50"/>
        <end position="382"/>
    </location>
</feature>
<dbReference type="PROSITE" id="PS00599">
    <property type="entry name" value="AA_TRANSFER_CLASS_2"/>
    <property type="match status" value="1"/>
</dbReference>
<evidence type="ECO:0000256" key="3">
    <source>
        <dbReference type="ARBA" id="ARBA00010008"/>
    </source>
</evidence>
<comment type="catalytic activity">
    <reaction evidence="11">
        <text>6-carboxyhexanoyl-[ACP] + L-alanine + H(+) = (8S)-8-amino-7-oxononanoate + holo-[ACP] + CO2</text>
        <dbReference type="Rhea" id="RHEA:42288"/>
        <dbReference type="Rhea" id="RHEA-COMP:9685"/>
        <dbReference type="Rhea" id="RHEA-COMP:9955"/>
        <dbReference type="ChEBI" id="CHEBI:15378"/>
        <dbReference type="ChEBI" id="CHEBI:16526"/>
        <dbReference type="ChEBI" id="CHEBI:57972"/>
        <dbReference type="ChEBI" id="CHEBI:64479"/>
        <dbReference type="ChEBI" id="CHEBI:78846"/>
        <dbReference type="ChEBI" id="CHEBI:149468"/>
        <dbReference type="EC" id="2.3.1.47"/>
    </reaction>
</comment>
<dbReference type="GO" id="GO:0008710">
    <property type="term" value="F:8-amino-7-oxononanoate synthase activity"/>
    <property type="evidence" value="ECO:0007669"/>
    <property type="project" value="UniProtKB-EC"/>
</dbReference>
<evidence type="ECO:0000256" key="9">
    <source>
        <dbReference type="ARBA" id="ARBA00032610"/>
    </source>
</evidence>
<evidence type="ECO:0000313" key="14">
    <source>
        <dbReference type="EMBL" id="AQX44743.1"/>
    </source>
</evidence>
<gene>
    <name evidence="14" type="primary">bioF</name>
    <name evidence="15" type="synonym">MYN1_Chr_140</name>
    <name evidence="14" type="ORF">PFK_180</name>
    <name evidence="15" type="ORF">PMYN1_Chma143</name>
</gene>
<dbReference type="GO" id="GO:0009102">
    <property type="term" value="P:biotin biosynthetic process"/>
    <property type="evidence" value="ECO:0007669"/>
    <property type="project" value="UniProtKB-KW"/>
</dbReference>
<comment type="pathway">
    <text evidence="2">Cofactor biosynthesis; biotin biosynthesis.</text>
</comment>
<dbReference type="SUPFAM" id="SSF53383">
    <property type="entry name" value="PLP-dependent transferases"/>
    <property type="match status" value="1"/>
</dbReference>
<proteinExistence type="inferred from homology"/>
<accession>A0A1S6YHF6</accession>
<dbReference type="InterPro" id="IPR015424">
    <property type="entry name" value="PyrdxlP-dep_Trfase"/>
</dbReference>
<reference evidence="15 16" key="2">
    <citation type="submission" date="2019-06" db="EMBL/GenBank/DDBJ databases">
        <title>A hidden player of endosymbiotic evolution: DNA virus triggered massive gene transfer.</title>
        <authorList>
            <person name="Matsuo M."/>
            <person name="Katahata A."/>
            <person name="Tachikawa M."/>
            <person name="Minakuchi Y."/>
            <person name="Noguchi H."/>
            <person name="Toyoda A."/>
            <person name="Fujiyama A."/>
            <person name="Suzuki Y."/>
            <person name="Satoh S."/>
            <person name="Nakayama T."/>
            <person name="Kamikawa R."/>
            <person name="Nomura M."/>
            <person name="Inagaki Y."/>
            <person name="Ishida K."/>
            <person name="Obokata J."/>
        </authorList>
    </citation>
    <scope>NUCLEOTIDE SEQUENCE [LARGE SCALE GENOMIC DNA]</scope>
    <source>
        <strain evidence="15 16">MYN1</strain>
    </source>
</reference>
<dbReference type="Proteomes" id="UP000503178">
    <property type="component" value="Chromatophore Pltd"/>
</dbReference>
<reference evidence="14" key="1">
    <citation type="journal article" date="2017" name="Protist">
        <title>Diversity of the Photosynthetic Paulinella Species, with the Description of Paulinella micropora sp. nov. and the Chromatophore Genome Sequence for strain KR01.</title>
        <authorList>
            <person name="Lhee D."/>
            <person name="Yang E.C."/>
            <person name="Kim J.I."/>
            <person name="Nakayama T."/>
            <person name="Zuccarello G."/>
            <person name="Andersen R.A."/>
            <person name="Yoon H.S."/>
        </authorList>
    </citation>
    <scope>NUCLEOTIDE SEQUENCE</scope>
    <source>
        <strain evidence="14">FK01</strain>
    </source>
</reference>
<keyword evidence="8 12" id="KW-0663">Pyridoxal phosphate</keyword>
<evidence type="ECO:0000256" key="8">
    <source>
        <dbReference type="ARBA" id="ARBA00022898"/>
    </source>
</evidence>
<dbReference type="InterPro" id="IPR015422">
    <property type="entry name" value="PyrdxlP-dep_Trfase_small"/>
</dbReference>
<evidence type="ECO:0000256" key="6">
    <source>
        <dbReference type="ARBA" id="ARBA00022679"/>
    </source>
</evidence>
<evidence type="ECO:0000256" key="10">
    <source>
        <dbReference type="ARBA" id="ARBA00033381"/>
    </source>
</evidence>
<comment type="similarity">
    <text evidence="3">Belongs to the class-II pyridoxal-phosphate-dependent aminotransferase family. BioF subfamily.</text>
</comment>
<evidence type="ECO:0000256" key="12">
    <source>
        <dbReference type="RuleBase" id="RU003693"/>
    </source>
</evidence>
<evidence type="ECO:0000256" key="11">
    <source>
        <dbReference type="ARBA" id="ARBA00047715"/>
    </source>
</evidence>
<comment type="cofactor">
    <cofactor evidence="1 12">
        <name>pyridoxal 5'-phosphate</name>
        <dbReference type="ChEBI" id="CHEBI:597326"/>
    </cofactor>
</comment>
<dbReference type="EMBL" id="LC490351">
    <property type="protein sequence ID" value="BBL85955.1"/>
    <property type="molecule type" value="Genomic_DNA"/>
</dbReference>
<evidence type="ECO:0000259" key="13">
    <source>
        <dbReference type="Pfam" id="PF00155"/>
    </source>
</evidence>
<dbReference type="PANTHER" id="PTHR13693:SF100">
    <property type="entry name" value="8-AMINO-7-OXONONANOATE SYNTHASE"/>
    <property type="match status" value="1"/>
</dbReference>
<sequence>MNHLTPSTEYSSKYELYQKLTSIPHDRRRILHGLNPKSSIIFQQSSNLKPLLNLASNDYLSLSQHPDVQNAAIVATQCNGVGSGASRFVSGTRSLHFELESTLGHWLGREKVLLFPSGFQANLAGVQALADRHTLILADKLIHYSLLTGVHCSGAKLKRFEHNNLTDLEYKLKVIRKKSPSQSLLVISESLFSMEGTSPNIPDLITICKRYKARLMIDEAHAVGVLGPGGRGLTYNYSGVDMISGTFGKAFGSGGGFLATNNLIGNWLLQTSGAFRYSTALAPPLVAATVAALDLIQNHPFWGTDLCKRSIHWRNQLEEAGWQRPQGIGPIIPLILGDDSKTLILKTRLEEVGLSCPAIRPPTVPNAKSRIRFVLSRGIPTNTFSRLLKNLL</sequence>
<protein>
    <recommendedName>
        <fullName evidence="5">8-amino-7-oxononanoate synthase</fullName>
        <ecNumber evidence="5">2.3.1.47</ecNumber>
    </recommendedName>
    <alternativeName>
        <fullName evidence="9">7-keto-8-amino-pelargonic acid synthase</fullName>
    </alternativeName>
    <alternativeName>
        <fullName evidence="10">8-amino-7-ketopelargonate synthase</fullName>
    </alternativeName>
</protein>
<keyword evidence="6" id="KW-0808">Transferase</keyword>
<geneLocation type="plastid" evidence="14"/>
<organism evidence="14">
    <name type="scientific">Paulinella micropora</name>
    <dbReference type="NCBI Taxonomy" id="1928728"/>
    <lineage>
        <taxon>Eukaryota</taxon>
        <taxon>Sar</taxon>
        <taxon>Rhizaria</taxon>
        <taxon>Cercozoa</taxon>
        <taxon>Imbricatea</taxon>
        <taxon>Silicofilosea</taxon>
        <taxon>Euglyphida</taxon>
        <taxon>Paulinellidae</taxon>
        <taxon>Paulinella</taxon>
    </lineage>
</organism>
<evidence type="ECO:0000256" key="2">
    <source>
        <dbReference type="ARBA" id="ARBA00004746"/>
    </source>
</evidence>
<name>A0A1S6YHF6_9EUKA</name>
<dbReference type="InterPro" id="IPR004839">
    <property type="entry name" value="Aminotransferase_I/II_large"/>
</dbReference>
<keyword evidence="16" id="KW-1185">Reference proteome</keyword>
<evidence type="ECO:0000256" key="5">
    <source>
        <dbReference type="ARBA" id="ARBA00013187"/>
    </source>
</evidence>
<evidence type="ECO:0000313" key="15">
    <source>
        <dbReference type="EMBL" id="BBL85955.1"/>
    </source>
</evidence>
<dbReference type="Gene3D" id="3.40.640.10">
    <property type="entry name" value="Type I PLP-dependent aspartate aminotransferase-like (Major domain)"/>
    <property type="match status" value="1"/>
</dbReference>
<dbReference type="InterPro" id="IPR001917">
    <property type="entry name" value="Aminotrans_II_pyridoxalP_BS"/>
</dbReference>
<evidence type="ECO:0000256" key="4">
    <source>
        <dbReference type="ARBA" id="ARBA00011738"/>
    </source>
</evidence>
<comment type="subunit">
    <text evidence="4">Homodimer.</text>
</comment>
<evidence type="ECO:0000256" key="7">
    <source>
        <dbReference type="ARBA" id="ARBA00022756"/>
    </source>
</evidence>
<dbReference type="InterPro" id="IPR050087">
    <property type="entry name" value="AON_synthase_class-II"/>
</dbReference>
<keyword evidence="7" id="KW-0093">Biotin biosynthesis</keyword>
<dbReference type="Gene3D" id="3.90.1150.10">
    <property type="entry name" value="Aspartate Aminotransferase, domain 1"/>
    <property type="match status" value="1"/>
</dbReference>
<dbReference type="Pfam" id="PF00155">
    <property type="entry name" value="Aminotran_1_2"/>
    <property type="match status" value="1"/>
</dbReference>
<evidence type="ECO:0000313" key="16">
    <source>
        <dbReference type="Proteomes" id="UP000503178"/>
    </source>
</evidence>
<dbReference type="InterPro" id="IPR015421">
    <property type="entry name" value="PyrdxlP-dep_Trfase_major"/>
</dbReference>
<dbReference type="AlphaFoldDB" id="A0A1S6YHF6"/>
<dbReference type="EMBL" id="KY124271">
    <property type="protein sequence ID" value="AQX44743.1"/>
    <property type="molecule type" value="Genomic_DNA"/>
</dbReference>
<keyword evidence="14" id="KW-0934">Plastid</keyword>
<dbReference type="EC" id="2.3.1.47" evidence="5"/>
<dbReference type="GO" id="GO:0030170">
    <property type="term" value="F:pyridoxal phosphate binding"/>
    <property type="evidence" value="ECO:0007669"/>
    <property type="project" value="InterPro"/>
</dbReference>